<feature type="transmembrane region" description="Helical" evidence="1">
    <location>
        <begin position="7"/>
        <end position="33"/>
    </location>
</feature>
<keyword evidence="1" id="KW-1133">Transmembrane helix</keyword>
<evidence type="ECO:0000256" key="1">
    <source>
        <dbReference type="SAM" id="Phobius"/>
    </source>
</evidence>
<protein>
    <recommendedName>
        <fullName evidence="4">DUF3899 domain-containing protein</fullName>
    </recommendedName>
</protein>
<dbReference type="Proteomes" id="UP000680365">
    <property type="component" value="Unassembled WGS sequence"/>
</dbReference>
<comment type="caution">
    <text evidence="2">The sequence shown here is derived from an EMBL/GenBank/DDBJ whole genome shotgun (WGS) entry which is preliminary data.</text>
</comment>
<evidence type="ECO:0000313" key="3">
    <source>
        <dbReference type="Proteomes" id="UP000680365"/>
    </source>
</evidence>
<accession>A0ABS5QKT4</accession>
<gene>
    <name evidence="2" type="ORF">VAMP_13n232</name>
</gene>
<name>A0ABS5QKT4_9BACT</name>
<keyword evidence="3" id="KW-1185">Reference proteome</keyword>
<evidence type="ECO:0008006" key="4">
    <source>
        <dbReference type="Google" id="ProtNLM"/>
    </source>
</evidence>
<sequence>MKYKLEIISIIMKTISLLSFVIFLTFFVMFLIYLKSSNLFLHSFIILNFLIGLILTIIGWHLYFDSKLFFYLGKNQESTYYIDNLIESIFAKKIIQNRTIDDRIKGSIKLTKKFIYIFIFHIIIFIIIILYFLLLMFFN</sequence>
<feature type="transmembrane region" description="Helical" evidence="1">
    <location>
        <begin position="39"/>
        <end position="64"/>
    </location>
</feature>
<keyword evidence="1" id="KW-0472">Membrane</keyword>
<feature type="transmembrane region" description="Helical" evidence="1">
    <location>
        <begin position="114"/>
        <end position="138"/>
    </location>
</feature>
<proteinExistence type="predicted"/>
<keyword evidence="1" id="KW-0812">Transmembrane</keyword>
<reference evidence="2 3" key="1">
    <citation type="journal article" date="2021" name="Nat. Commun.">
        <title>Reductive evolution and unique predatory mode in the CPR bacterium Vampirococcus lugosii.</title>
        <authorList>
            <person name="Moreira D."/>
            <person name="Zivanovic Y."/>
            <person name="Lopez-Archilla A.I."/>
            <person name="Iniesto M."/>
            <person name="Lopez-Garcia P."/>
        </authorList>
    </citation>
    <scope>NUCLEOTIDE SEQUENCE [LARGE SCALE GENOMIC DNA]</scope>
    <source>
        <strain evidence="2">Chiprana</strain>
    </source>
</reference>
<evidence type="ECO:0000313" key="2">
    <source>
        <dbReference type="EMBL" id="MBS8121677.1"/>
    </source>
</evidence>
<organism evidence="2 3">
    <name type="scientific">Candidatus Vampirococcus lugosii</name>
    <dbReference type="NCBI Taxonomy" id="2789015"/>
    <lineage>
        <taxon>Bacteria</taxon>
        <taxon>Candidatus Absconditibacteriota</taxon>
        <taxon>Vampirococcus</taxon>
    </lineage>
</organism>
<dbReference type="EMBL" id="JAEDAM010000009">
    <property type="protein sequence ID" value="MBS8121677.1"/>
    <property type="molecule type" value="Genomic_DNA"/>
</dbReference>